<gene>
    <name evidence="3" type="ORF">EBB54_06445</name>
</gene>
<feature type="transmembrane region" description="Helical" evidence="1">
    <location>
        <begin position="20"/>
        <end position="40"/>
    </location>
</feature>
<reference evidence="3" key="1">
    <citation type="submission" date="2018-10" db="EMBL/GenBank/DDBJ databases">
        <title>Schaedlerella arabinophila gen. nov. sp. nov., isolated from the mouse intestinal tract and comparative analysis with the genome of the closely related altered Schaedler flora strain ASF502.</title>
        <authorList>
            <person name="Miyake S."/>
            <person name="Soh M."/>
            <person name="Seedorf H."/>
        </authorList>
    </citation>
    <scope>NUCLEOTIDE SEQUENCE [LARGE SCALE GENOMIC DNA]</scope>
    <source>
        <strain evidence="3">DSM 106076</strain>
    </source>
</reference>
<dbReference type="Gene3D" id="3.30.2010.10">
    <property type="entry name" value="Metalloproteases ('zincins'), catalytic domain"/>
    <property type="match status" value="1"/>
</dbReference>
<dbReference type="Pfam" id="PF05569">
    <property type="entry name" value="Peptidase_M56"/>
    <property type="match status" value="1"/>
</dbReference>
<dbReference type="Proteomes" id="UP000274920">
    <property type="component" value="Unassembled WGS sequence"/>
</dbReference>
<dbReference type="AlphaFoldDB" id="A0A3R8JTI6"/>
<sequence>MPDWRQLASLINFCTAYYTTQLVRCAAFSFVLIGLVMLLRKIFFSERTFLRGMSWALFLVIPFLGRLKMFYENAAVLKATWRITAVTASWLWGDRIYMAGILVTAICIFGKRIRLQRIVSGMEKVMFENVRIYVTDMNITPFTVGLLKPKIVLPKVMADSYSKDELKSVIQHEQTHIRLGHLWFGFAWDMLRCLLWINPLLTVFQKHFRADMEDICDRVCIQSSRRTAHEYGMVLLKTLKLLSSKSEGTAPAVTYAGEREFADMKRRMGEIASFRPYRKKLCVGMLATAFLMIAAMLLAVHTHSYARCNESRDILVGNYDGEPQVISYDTEELSQMISYDDRYVYVERQAFEDFLEENNAEGEIWIVFGGFYKLPGLAGIAESCIYESSSKDRIIQIPYESIRNYWYYELLEIL</sequence>
<dbReference type="InterPro" id="IPR008756">
    <property type="entry name" value="Peptidase_M56"/>
</dbReference>
<feature type="domain" description="Peptidase M56" evidence="2">
    <location>
        <begin position="121"/>
        <end position="247"/>
    </location>
</feature>
<proteinExistence type="predicted"/>
<dbReference type="InterPro" id="IPR052173">
    <property type="entry name" value="Beta-lactam_resp_regulator"/>
</dbReference>
<feature type="transmembrane region" description="Helical" evidence="1">
    <location>
        <begin position="281"/>
        <end position="300"/>
    </location>
</feature>
<keyword evidence="1" id="KW-1133">Transmembrane helix</keyword>
<feature type="transmembrane region" description="Helical" evidence="1">
    <location>
        <begin position="91"/>
        <end position="110"/>
    </location>
</feature>
<dbReference type="CDD" id="cd07341">
    <property type="entry name" value="M56_BlaR1_MecR1_like"/>
    <property type="match status" value="1"/>
</dbReference>
<dbReference type="PANTHER" id="PTHR34978">
    <property type="entry name" value="POSSIBLE SENSOR-TRANSDUCER PROTEIN BLAR"/>
    <property type="match status" value="1"/>
</dbReference>
<evidence type="ECO:0000313" key="4">
    <source>
        <dbReference type="Proteomes" id="UP000274920"/>
    </source>
</evidence>
<name>A0A3R8JTI6_9FIRM</name>
<keyword evidence="1" id="KW-0472">Membrane</keyword>
<dbReference type="PANTHER" id="PTHR34978:SF3">
    <property type="entry name" value="SLR0241 PROTEIN"/>
    <property type="match status" value="1"/>
</dbReference>
<evidence type="ECO:0000256" key="1">
    <source>
        <dbReference type="SAM" id="Phobius"/>
    </source>
</evidence>
<feature type="transmembrane region" description="Helical" evidence="1">
    <location>
        <begin position="52"/>
        <end position="71"/>
    </location>
</feature>
<evidence type="ECO:0000313" key="3">
    <source>
        <dbReference type="EMBL" id="RRK35207.1"/>
    </source>
</evidence>
<dbReference type="EMBL" id="RHJS01000002">
    <property type="protein sequence ID" value="RRK35207.1"/>
    <property type="molecule type" value="Genomic_DNA"/>
</dbReference>
<organism evidence="3 4">
    <name type="scientific">Schaedlerella arabinosiphila</name>
    <dbReference type="NCBI Taxonomy" id="2044587"/>
    <lineage>
        <taxon>Bacteria</taxon>
        <taxon>Bacillati</taxon>
        <taxon>Bacillota</taxon>
        <taxon>Clostridia</taxon>
        <taxon>Lachnospirales</taxon>
        <taxon>Lachnospiraceae</taxon>
        <taxon>Schaedlerella</taxon>
    </lineage>
</organism>
<comment type="caution">
    <text evidence="3">The sequence shown here is derived from an EMBL/GenBank/DDBJ whole genome shotgun (WGS) entry which is preliminary data.</text>
</comment>
<evidence type="ECO:0000259" key="2">
    <source>
        <dbReference type="Pfam" id="PF05569"/>
    </source>
</evidence>
<accession>A0A3R8JTI6</accession>
<keyword evidence="4" id="KW-1185">Reference proteome</keyword>
<protein>
    <submittedName>
        <fullName evidence="3">M56 family metallopeptidase</fullName>
    </submittedName>
</protein>
<keyword evidence="1" id="KW-0812">Transmembrane</keyword>